<dbReference type="AlphaFoldDB" id="A0A2M9Z717"/>
<sequence>MNYLQKNAYSFRFYLAAHSFDWKSLSIIGGNMKLDPAILAKVREGIIQVDWRIPLDLERAWRDGILEFGEPKDLVRHLVKEFKERKRRGNLPNYEFPKVGGGDSRKRIRVYYSDYWEAECYANGFELATSRFLSAVLDFEWKSGGFRSLGEKGALLKARSSNEKVKDFPVQKGSLLGKMA</sequence>
<comment type="caution">
    <text evidence="1">The sequence shown here is derived from an EMBL/GenBank/DDBJ whole genome shotgun (WGS) entry which is preliminary data.</text>
</comment>
<name>A0A2M9Z717_9LEPT</name>
<accession>A0A2M9Z717</accession>
<dbReference type="EMBL" id="NPDT01000011">
    <property type="protein sequence ID" value="PJZ64198.1"/>
    <property type="molecule type" value="Genomic_DNA"/>
</dbReference>
<dbReference type="Proteomes" id="UP000231912">
    <property type="component" value="Unassembled WGS sequence"/>
</dbReference>
<protein>
    <submittedName>
        <fullName evidence="1">Uncharacterized protein</fullName>
    </submittedName>
</protein>
<proteinExistence type="predicted"/>
<evidence type="ECO:0000313" key="2">
    <source>
        <dbReference type="Proteomes" id="UP000231912"/>
    </source>
</evidence>
<evidence type="ECO:0000313" key="1">
    <source>
        <dbReference type="EMBL" id="PJZ64198.1"/>
    </source>
</evidence>
<organism evidence="1 2">
    <name type="scientific">Leptospira wolffii</name>
    <dbReference type="NCBI Taxonomy" id="409998"/>
    <lineage>
        <taxon>Bacteria</taxon>
        <taxon>Pseudomonadati</taxon>
        <taxon>Spirochaetota</taxon>
        <taxon>Spirochaetia</taxon>
        <taxon>Leptospirales</taxon>
        <taxon>Leptospiraceae</taxon>
        <taxon>Leptospira</taxon>
    </lineage>
</organism>
<reference evidence="1 2" key="1">
    <citation type="submission" date="2017-07" db="EMBL/GenBank/DDBJ databases">
        <title>Leptospira spp. isolated from tropical soils.</title>
        <authorList>
            <person name="Thibeaux R."/>
            <person name="Iraola G."/>
            <person name="Ferres I."/>
            <person name="Bierque E."/>
            <person name="Girault D."/>
            <person name="Soupe-Gilbert M.-E."/>
            <person name="Picardeau M."/>
            <person name="Goarant C."/>
        </authorList>
    </citation>
    <scope>NUCLEOTIDE SEQUENCE [LARGE SCALE GENOMIC DNA]</scope>
    <source>
        <strain evidence="1 2">FH2-C-A2</strain>
    </source>
</reference>
<gene>
    <name evidence="1" type="ORF">CH371_18945</name>
</gene>
<dbReference type="RefSeq" id="WP_100760258.1">
    <property type="nucleotide sequence ID" value="NZ_NPDT01000011.1"/>
</dbReference>